<keyword evidence="4" id="KW-1185">Reference proteome</keyword>
<dbReference type="AlphaFoldDB" id="A0A6A5TFE5"/>
<accession>A0A6A5TFE5</accession>
<keyword evidence="1" id="KW-0472">Membrane</keyword>
<gene>
    <name evidence="3" type="ORF">CC80DRAFT_496745</name>
</gene>
<evidence type="ECO:0000313" key="3">
    <source>
        <dbReference type="EMBL" id="KAF1950489.1"/>
    </source>
</evidence>
<protein>
    <submittedName>
        <fullName evidence="3">Uncharacterized protein</fullName>
    </submittedName>
</protein>
<sequence>MDGALALFFLFHIFVFSTTFSSPSSLSKLPLYNHHARIEKTSHIHTSLNIFLLHRRTYAWARFFIVMTLLTTLLIT</sequence>
<feature type="chain" id="PRO_5025406062" evidence="2">
    <location>
        <begin position="22"/>
        <end position="76"/>
    </location>
</feature>
<feature type="signal peptide" evidence="2">
    <location>
        <begin position="1"/>
        <end position="21"/>
    </location>
</feature>
<keyword evidence="1" id="KW-0812">Transmembrane</keyword>
<keyword evidence="1" id="KW-1133">Transmembrane helix</keyword>
<evidence type="ECO:0000256" key="2">
    <source>
        <dbReference type="SAM" id="SignalP"/>
    </source>
</evidence>
<name>A0A6A5TFE5_9PLEO</name>
<evidence type="ECO:0000256" key="1">
    <source>
        <dbReference type="SAM" id="Phobius"/>
    </source>
</evidence>
<organism evidence="3 4">
    <name type="scientific">Byssothecium circinans</name>
    <dbReference type="NCBI Taxonomy" id="147558"/>
    <lineage>
        <taxon>Eukaryota</taxon>
        <taxon>Fungi</taxon>
        <taxon>Dikarya</taxon>
        <taxon>Ascomycota</taxon>
        <taxon>Pezizomycotina</taxon>
        <taxon>Dothideomycetes</taxon>
        <taxon>Pleosporomycetidae</taxon>
        <taxon>Pleosporales</taxon>
        <taxon>Massarineae</taxon>
        <taxon>Massarinaceae</taxon>
        <taxon>Byssothecium</taxon>
    </lineage>
</organism>
<reference evidence="3" key="1">
    <citation type="journal article" date="2020" name="Stud. Mycol.">
        <title>101 Dothideomycetes genomes: a test case for predicting lifestyles and emergence of pathogens.</title>
        <authorList>
            <person name="Haridas S."/>
            <person name="Albert R."/>
            <person name="Binder M."/>
            <person name="Bloem J."/>
            <person name="Labutti K."/>
            <person name="Salamov A."/>
            <person name="Andreopoulos B."/>
            <person name="Baker S."/>
            <person name="Barry K."/>
            <person name="Bills G."/>
            <person name="Bluhm B."/>
            <person name="Cannon C."/>
            <person name="Castanera R."/>
            <person name="Culley D."/>
            <person name="Daum C."/>
            <person name="Ezra D."/>
            <person name="Gonzalez J."/>
            <person name="Henrissat B."/>
            <person name="Kuo A."/>
            <person name="Liang C."/>
            <person name="Lipzen A."/>
            <person name="Lutzoni F."/>
            <person name="Magnuson J."/>
            <person name="Mondo S."/>
            <person name="Nolan M."/>
            <person name="Ohm R."/>
            <person name="Pangilinan J."/>
            <person name="Park H.-J."/>
            <person name="Ramirez L."/>
            <person name="Alfaro M."/>
            <person name="Sun H."/>
            <person name="Tritt A."/>
            <person name="Yoshinaga Y."/>
            <person name="Zwiers L.-H."/>
            <person name="Turgeon B."/>
            <person name="Goodwin S."/>
            <person name="Spatafora J."/>
            <person name="Crous P."/>
            <person name="Grigoriev I."/>
        </authorList>
    </citation>
    <scope>NUCLEOTIDE SEQUENCE</scope>
    <source>
        <strain evidence="3">CBS 675.92</strain>
    </source>
</reference>
<evidence type="ECO:0000313" key="4">
    <source>
        <dbReference type="Proteomes" id="UP000800035"/>
    </source>
</evidence>
<dbReference type="EMBL" id="ML977025">
    <property type="protein sequence ID" value="KAF1950489.1"/>
    <property type="molecule type" value="Genomic_DNA"/>
</dbReference>
<feature type="transmembrane region" description="Helical" evidence="1">
    <location>
        <begin position="57"/>
        <end position="75"/>
    </location>
</feature>
<dbReference type="Proteomes" id="UP000800035">
    <property type="component" value="Unassembled WGS sequence"/>
</dbReference>
<proteinExistence type="predicted"/>
<keyword evidence="2" id="KW-0732">Signal</keyword>